<dbReference type="Proteomes" id="UP001142292">
    <property type="component" value="Unassembled WGS sequence"/>
</dbReference>
<name>A0ABQ5SZA9_9ACTN</name>
<evidence type="ECO:0008006" key="4">
    <source>
        <dbReference type="Google" id="ProtNLM"/>
    </source>
</evidence>
<keyword evidence="3" id="KW-1185">Reference proteome</keyword>
<comment type="caution">
    <text evidence="2">The sequence shown here is derived from an EMBL/GenBank/DDBJ whole genome shotgun (WGS) entry which is preliminary data.</text>
</comment>
<organism evidence="2 3">
    <name type="scientific">Nocardioides luteus</name>
    <dbReference type="NCBI Taxonomy" id="1844"/>
    <lineage>
        <taxon>Bacteria</taxon>
        <taxon>Bacillati</taxon>
        <taxon>Actinomycetota</taxon>
        <taxon>Actinomycetes</taxon>
        <taxon>Propionibacteriales</taxon>
        <taxon>Nocardioidaceae</taxon>
        <taxon>Nocardioides</taxon>
    </lineage>
</organism>
<proteinExistence type="predicted"/>
<gene>
    <name evidence="2" type="ORF">GCM10017579_29390</name>
</gene>
<evidence type="ECO:0000313" key="3">
    <source>
        <dbReference type="Proteomes" id="UP001142292"/>
    </source>
</evidence>
<dbReference type="EMBL" id="BSEL01000005">
    <property type="protein sequence ID" value="GLJ68903.1"/>
    <property type="molecule type" value="Genomic_DNA"/>
</dbReference>
<reference evidence="2" key="2">
    <citation type="submission" date="2023-01" db="EMBL/GenBank/DDBJ databases">
        <authorList>
            <person name="Sun Q."/>
            <person name="Evtushenko L."/>
        </authorList>
    </citation>
    <scope>NUCLEOTIDE SEQUENCE</scope>
    <source>
        <strain evidence="2">VKM Ac-1246</strain>
    </source>
</reference>
<accession>A0ABQ5SZA9</accession>
<feature type="region of interest" description="Disordered" evidence="1">
    <location>
        <begin position="1"/>
        <end position="27"/>
    </location>
</feature>
<protein>
    <recommendedName>
        <fullName evidence="4">PsbP C-terminal domain-containing protein</fullName>
    </recommendedName>
</protein>
<evidence type="ECO:0000256" key="1">
    <source>
        <dbReference type="SAM" id="MobiDB-lite"/>
    </source>
</evidence>
<sequence>MTAPSSGGAASPEPTDPGAGWHGVESDGVQLKAPPAWDVRMEDGVHYVLSTPKDEQGFRDGFATLMTGSTLAASTDELASTSRESVIGDYSDVERLDDVQFRGTKFFHIQATGESRTYDLYGALLDGGTEVSVHWSFAGETSRKKIDKYINEVMATFKFAG</sequence>
<evidence type="ECO:0000313" key="2">
    <source>
        <dbReference type="EMBL" id="GLJ68903.1"/>
    </source>
</evidence>
<reference evidence="2" key="1">
    <citation type="journal article" date="2014" name="Int. J. Syst. Evol. Microbiol.">
        <title>Complete genome of a new Firmicutes species belonging to the dominant human colonic microbiota ('Ruminococcus bicirculans') reveals two chromosomes and a selective capacity to utilize plant glucans.</title>
        <authorList>
            <consortium name="NISC Comparative Sequencing Program"/>
            <person name="Wegmann U."/>
            <person name="Louis P."/>
            <person name="Goesmann A."/>
            <person name="Henrissat B."/>
            <person name="Duncan S.H."/>
            <person name="Flint H.J."/>
        </authorList>
    </citation>
    <scope>NUCLEOTIDE SEQUENCE</scope>
    <source>
        <strain evidence="2">VKM Ac-1246</strain>
    </source>
</reference>